<sequence>MARMINNKFGCVSAVENQCLGKLEHDLKHDKRWKERIKHEEAKRQGKGQAVGRPTEVFHG</sequence>
<name>A0ABQ0WRL6_9LACO</name>
<comment type="caution">
    <text evidence="2">The sequence shown here is derived from an EMBL/GenBank/DDBJ whole genome shotgun (WGS) entry which is preliminary data.</text>
</comment>
<gene>
    <name evidence="2" type="ORF">LSP04_17440</name>
</gene>
<accession>A0ABQ0WRL6</accession>
<feature type="region of interest" description="Disordered" evidence="1">
    <location>
        <begin position="39"/>
        <end position="60"/>
    </location>
</feature>
<proteinExistence type="predicted"/>
<evidence type="ECO:0008006" key="4">
    <source>
        <dbReference type="Google" id="ProtNLM"/>
    </source>
</evidence>
<dbReference type="EMBL" id="BJZI01000025">
    <property type="protein sequence ID" value="GEO67325.1"/>
    <property type="molecule type" value="Genomic_DNA"/>
</dbReference>
<organism evidence="2 3">
    <name type="scientific">Levilactobacillus spicheri</name>
    <dbReference type="NCBI Taxonomy" id="216463"/>
    <lineage>
        <taxon>Bacteria</taxon>
        <taxon>Bacillati</taxon>
        <taxon>Bacillota</taxon>
        <taxon>Bacilli</taxon>
        <taxon>Lactobacillales</taxon>
        <taxon>Lactobacillaceae</taxon>
        <taxon>Levilactobacillus</taxon>
    </lineage>
</organism>
<reference evidence="2 3" key="1">
    <citation type="submission" date="2019-07" db="EMBL/GenBank/DDBJ databases">
        <title>Whole genome shotgun sequence of Lactobacillus spicheri NBRC 107155.</title>
        <authorList>
            <person name="Hosoyama A."/>
            <person name="Uohara A."/>
            <person name="Ohji S."/>
            <person name="Ichikawa N."/>
        </authorList>
    </citation>
    <scope>NUCLEOTIDE SEQUENCE [LARGE SCALE GENOMIC DNA]</scope>
    <source>
        <strain evidence="2 3">NBRC 107155</strain>
    </source>
</reference>
<protein>
    <recommendedName>
        <fullName evidence="4">Transposase</fullName>
    </recommendedName>
</protein>
<keyword evidence="3" id="KW-1185">Reference proteome</keyword>
<evidence type="ECO:0000313" key="2">
    <source>
        <dbReference type="EMBL" id="GEO67325.1"/>
    </source>
</evidence>
<evidence type="ECO:0000256" key="1">
    <source>
        <dbReference type="SAM" id="MobiDB-lite"/>
    </source>
</evidence>
<dbReference type="Proteomes" id="UP000321691">
    <property type="component" value="Unassembled WGS sequence"/>
</dbReference>
<evidence type="ECO:0000313" key="3">
    <source>
        <dbReference type="Proteomes" id="UP000321691"/>
    </source>
</evidence>